<evidence type="ECO:0000313" key="3">
    <source>
        <dbReference type="EMBL" id="TQD23464.1"/>
    </source>
</evidence>
<accession>A0A7Z8KMS5</accession>
<gene>
    <name evidence="3" type="ORF">FKV42_13125</name>
</gene>
<proteinExistence type="predicted"/>
<comment type="caution">
    <text evidence="3">The sequence shown here is derived from an EMBL/GenBank/DDBJ whole genome shotgun (WGS) entry which is preliminary data.</text>
</comment>
<organism evidence="3 4">
    <name type="scientific">Methanolobus vulcani</name>
    <dbReference type="NCBI Taxonomy" id="38026"/>
    <lineage>
        <taxon>Archaea</taxon>
        <taxon>Methanobacteriati</taxon>
        <taxon>Methanobacteriota</taxon>
        <taxon>Stenosarchaea group</taxon>
        <taxon>Methanomicrobia</taxon>
        <taxon>Methanosarcinales</taxon>
        <taxon>Methanosarcinaceae</taxon>
        <taxon>Methanolobus</taxon>
    </lineage>
</organism>
<protein>
    <submittedName>
        <fullName evidence="3">Uncharacterized protein</fullName>
    </submittedName>
</protein>
<sequence>MKKSSYSYSSYIIPIGKYNSVKPVGLVCLSLALCIILLQIPAMALSSDNGNLSVESVTAEQGNVSEYSHLIEVSLLDTGHVVVSESIVYLIDSAEDEYSNQSQIMLWISENAEIMQFQASDMAGANSALPVNYTRDGNYLYFYSLENESSSGMPLLYGISYVLPDTGNEVLRKVIYKEEELEQPISRLIVTVYHNGDAGISISSENEDLLTADNTVMEENYSSYMWNAPKFNEFTITCEEKELVQDTTTSGNSRIIPILIVIIIVVAGGYHYMKKRTPANSNDINELEDLYEAEMIVIDRIKKDRKNNKLSQEEFDKLKKKHSESASKIKSEMEKLKKD</sequence>
<evidence type="ECO:0000256" key="2">
    <source>
        <dbReference type="SAM" id="Phobius"/>
    </source>
</evidence>
<keyword evidence="2" id="KW-0472">Membrane</keyword>
<evidence type="ECO:0000256" key="1">
    <source>
        <dbReference type="SAM" id="MobiDB-lite"/>
    </source>
</evidence>
<dbReference type="AlphaFoldDB" id="A0A7Z8KMS5"/>
<dbReference type="EMBL" id="VIAQ01000020">
    <property type="protein sequence ID" value="TQD23464.1"/>
    <property type="molecule type" value="Genomic_DNA"/>
</dbReference>
<dbReference type="Proteomes" id="UP000319335">
    <property type="component" value="Unassembled WGS sequence"/>
</dbReference>
<reference evidence="3 4" key="1">
    <citation type="submission" date="2019-06" db="EMBL/GenBank/DDBJ databases">
        <title>Draft genome sequence of Methanolobus vulcani B1d.</title>
        <authorList>
            <person name="Creighbaum A.J."/>
            <person name="Ticak T."/>
            <person name="Hariraju D."/>
            <person name="Arivett B.A."/>
            <person name="Ferguson D.J.Jr."/>
        </authorList>
    </citation>
    <scope>NUCLEOTIDE SEQUENCE [LARGE SCALE GENOMIC DNA]</scope>
    <source>
        <strain evidence="3 4">B1d</strain>
    </source>
</reference>
<feature type="transmembrane region" description="Helical" evidence="2">
    <location>
        <begin position="255"/>
        <end position="273"/>
    </location>
</feature>
<keyword evidence="2" id="KW-1133">Transmembrane helix</keyword>
<name>A0A7Z8KMS5_9EURY</name>
<keyword evidence="2" id="KW-0812">Transmembrane</keyword>
<keyword evidence="4" id="KW-1185">Reference proteome</keyword>
<evidence type="ECO:0000313" key="4">
    <source>
        <dbReference type="Proteomes" id="UP000319335"/>
    </source>
</evidence>
<feature type="region of interest" description="Disordered" evidence="1">
    <location>
        <begin position="313"/>
        <end position="339"/>
    </location>
</feature>